<dbReference type="Proteomes" id="UP000295075">
    <property type="component" value="Unassembled WGS sequence"/>
</dbReference>
<proteinExistence type="predicted"/>
<protein>
    <submittedName>
        <fullName evidence="4">DDE transposase</fullName>
    </submittedName>
</protein>
<gene>
    <name evidence="4" type="ORF">E1261_44645</name>
</gene>
<dbReference type="OrthoDB" id="4227096at2"/>
<evidence type="ECO:0000313" key="5">
    <source>
        <dbReference type="Proteomes" id="UP000295075"/>
    </source>
</evidence>
<dbReference type="PANTHER" id="PTHR33408">
    <property type="entry name" value="TRANSPOSASE"/>
    <property type="match status" value="1"/>
</dbReference>
<feature type="region of interest" description="Disordered" evidence="1">
    <location>
        <begin position="280"/>
        <end position="319"/>
    </location>
</feature>
<dbReference type="EMBL" id="SMKA01000508">
    <property type="protein sequence ID" value="TDC13763.1"/>
    <property type="molecule type" value="Genomic_DNA"/>
</dbReference>
<dbReference type="Pfam" id="PF05598">
    <property type="entry name" value="DUF772"/>
    <property type="match status" value="1"/>
</dbReference>
<name>A0A4R4NZM6_9ACTN</name>
<feature type="region of interest" description="Disordered" evidence="1">
    <location>
        <begin position="391"/>
        <end position="438"/>
    </location>
</feature>
<sequence length="495" mass="54284">MSDWLPPGHFAWFLVELVKELDTSVLHAGRTRAGQGRAGFDPDMMITLLMYAYANKVHSSRQIERLCTVDVAFRVICAQDIPDHTTIARFRAEHEDAFADLFSQVLVMCAAAGMGRVGVVAIDGTKIAANASLGANRKEQWLREQVAKIVAEAAATDAAEDEEYGDARGDELPPEFSNPSGRRERIRKALAEVKKKTKQAEADDAADQARIEDYLQRVEAGESVKGPVPAGTDLVRFNTARLAREQARLEAAEPKTRAHETAARQIRQARKDLQAAQAAAEAGTIDREGAAARRRRRQTKLEPVANTTDPDSRKMSTHSGGFVQGFNAQIAVSDDHLILAATVTQNANDYDSFEPMMNAAVTATEQIGRELGMILADAGYWSEPNLTLPGPERLIAPGKHRDVNRDARDRPTQGPPPTDATPAQQMQHRIRTPEGHTTYKRRSATVETVIGHLKDQTGLRRFSRRGLKAAASELNLAATVVNLLKLHNHTLHPAT</sequence>
<dbReference type="Pfam" id="PF13751">
    <property type="entry name" value="DDE_Tnp_1_6"/>
    <property type="match status" value="1"/>
</dbReference>
<dbReference type="InterPro" id="IPR025668">
    <property type="entry name" value="Tnp_DDE_dom"/>
</dbReference>
<evidence type="ECO:0000313" key="4">
    <source>
        <dbReference type="EMBL" id="TDC13763.1"/>
    </source>
</evidence>
<feature type="compositionally biased region" description="Basic and acidic residues" evidence="1">
    <location>
        <begin position="399"/>
        <end position="411"/>
    </location>
</feature>
<accession>A0A4R4NZM6</accession>
<feature type="region of interest" description="Disordered" evidence="1">
    <location>
        <begin position="159"/>
        <end position="183"/>
    </location>
</feature>
<comment type="caution">
    <text evidence="4">The sequence shown here is derived from an EMBL/GenBank/DDBJ whole genome shotgun (WGS) entry which is preliminary data.</text>
</comment>
<feature type="domain" description="Transposase InsH N-terminal" evidence="2">
    <location>
        <begin position="3"/>
        <end position="92"/>
    </location>
</feature>
<evidence type="ECO:0000256" key="1">
    <source>
        <dbReference type="SAM" id="MobiDB-lite"/>
    </source>
</evidence>
<organism evidence="4 5">
    <name type="scientific">Kribbella albertanoniae</name>
    <dbReference type="NCBI Taxonomy" id="1266829"/>
    <lineage>
        <taxon>Bacteria</taxon>
        <taxon>Bacillati</taxon>
        <taxon>Actinomycetota</taxon>
        <taxon>Actinomycetes</taxon>
        <taxon>Propionibacteriales</taxon>
        <taxon>Kribbellaceae</taxon>
        <taxon>Kribbella</taxon>
    </lineage>
</organism>
<keyword evidence="5" id="KW-1185">Reference proteome</keyword>
<dbReference type="AlphaFoldDB" id="A0A4R4NZM6"/>
<evidence type="ECO:0000259" key="3">
    <source>
        <dbReference type="Pfam" id="PF13751"/>
    </source>
</evidence>
<reference evidence="4 5" key="1">
    <citation type="submission" date="2019-03" db="EMBL/GenBank/DDBJ databases">
        <title>Draft genome sequences of novel Actinobacteria.</title>
        <authorList>
            <person name="Sahin N."/>
            <person name="Ay H."/>
            <person name="Saygin H."/>
        </authorList>
    </citation>
    <scope>NUCLEOTIDE SEQUENCE [LARGE SCALE GENOMIC DNA]</scope>
    <source>
        <strain evidence="4 5">JCM 30547</strain>
    </source>
</reference>
<dbReference type="InterPro" id="IPR008490">
    <property type="entry name" value="Transposase_InsH_N"/>
</dbReference>
<evidence type="ECO:0000259" key="2">
    <source>
        <dbReference type="Pfam" id="PF05598"/>
    </source>
</evidence>
<feature type="domain" description="Transposase DDE" evidence="3">
    <location>
        <begin position="422"/>
        <end position="487"/>
    </location>
</feature>
<dbReference type="PANTHER" id="PTHR33408:SF4">
    <property type="entry name" value="TRANSPOSASE DDE DOMAIN-CONTAINING PROTEIN"/>
    <property type="match status" value="1"/>
</dbReference>